<dbReference type="Proteomes" id="UP001367030">
    <property type="component" value="Unassembled WGS sequence"/>
</dbReference>
<dbReference type="EMBL" id="JBBKZS010000013">
    <property type="protein sequence ID" value="MEJ8857970.1"/>
    <property type="molecule type" value="Genomic_DNA"/>
</dbReference>
<dbReference type="PROSITE" id="PS50850">
    <property type="entry name" value="MFS"/>
    <property type="match status" value="1"/>
</dbReference>
<feature type="transmembrane region" description="Helical" evidence="6">
    <location>
        <begin position="342"/>
        <end position="365"/>
    </location>
</feature>
<accession>A0ABU8XDQ3</accession>
<evidence type="ECO:0000256" key="5">
    <source>
        <dbReference type="ARBA" id="ARBA00023136"/>
    </source>
</evidence>
<dbReference type="InterPro" id="IPR011701">
    <property type="entry name" value="MFS"/>
</dbReference>
<feature type="transmembrane region" description="Helical" evidence="6">
    <location>
        <begin position="56"/>
        <end position="76"/>
    </location>
</feature>
<evidence type="ECO:0000313" key="9">
    <source>
        <dbReference type="Proteomes" id="UP001367030"/>
    </source>
</evidence>
<evidence type="ECO:0000256" key="2">
    <source>
        <dbReference type="ARBA" id="ARBA00022448"/>
    </source>
</evidence>
<keyword evidence="4 6" id="KW-1133">Transmembrane helix</keyword>
<organism evidence="8 9">
    <name type="scientific">Variovorax robiniae</name>
    <dbReference type="NCBI Taxonomy" id="1836199"/>
    <lineage>
        <taxon>Bacteria</taxon>
        <taxon>Pseudomonadati</taxon>
        <taxon>Pseudomonadota</taxon>
        <taxon>Betaproteobacteria</taxon>
        <taxon>Burkholderiales</taxon>
        <taxon>Comamonadaceae</taxon>
        <taxon>Variovorax</taxon>
    </lineage>
</organism>
<feature type="transmembrane region" description="Helical" evidence="6">
    <location>
        <begin position="372"/>
        <end position="391"/>
    </location>
</feature>
<feature type="transmembrane region" description="Helical" evidence="6">
    <location>
        <begin position="403"/>
        <end position="425"/>
    </location>
</feature>
<feature type="transmembrane region" description="Helical" evidence="6">
    <location>
        <begin position="152"/>
        <end position="172"/>
    </location>
</feature>
<gene>
    <name evidence="8" type="ORF">WKW79_25600</name>
</gene>
<name>A0ABU8XDQ3_9BURK</name>
<feature type="transmembrane region" description="Helical" evidence="6">
    <location>
        <begin position="252"/>
        <end position="277"/>
    </location>
</feature>
<dbReference type="InterPro" id="IPR036259">
    <property type="entry name" value="MFS_trans_sf"/>
</dbReference>
<evidence type="ECO:0000259" key="7">
    <source>
        <dbReference type="PROSITE" id="PS50850"/>
    </source>
</evidence>
<feature type="transmembrane region" description="Helical" evidence="6">
    <location>
        <begin position="184"/>
        <end position="206"/>
    </location>
</feature>
<feature type="transmembrane region" description="Helical" evidence="6">
    <location>
        <begin position="26"/>
        <end position="44"/>
    </location>
</feature>
<evidence type="ECO:0000313" key="8">
    <source>
        <dbReference type="EMBL" id="MEJ8857970.1"/>
    </source>
</evidence>
<dbReference type="CDD" id="cd17319">
    <property type="entry name" value="MFS_ExuT_GudP_like"/>
    <property type="match status" value="1"/>
</dbReference>
<comment type="subcellular location">
    <subcellularLocation>
        <location evidence="1">Membrane</location>
        <topology evidence="1">Multi-pass membrane protein</topology>
    </subcellularLocation>
</comment>
<evidence type="ECO:0000256" key="6">
    <source>
        <dbReference type="SAM" id="Phobius"/>
    </source>
</evidence>
<evidence type="ECO:0000256" key="4">
    <source>
        <dbReference type="ARBA" id="ARBA00022989"/>
    </source>
</evidence>
<dbReference type="PANTHER" id="PTHR43791">
    <property type="entry name" value="PERMEASE-RELATED"/>
    <property type="match status" value="1"/>
</dbReference>
<dbReference type="Gene3D" id="1.20.1250.20">
    <property type="entry name" value="MFS general substrate transporter like domains"/>
    <property type="match status" value="2"/>
</dbReference>
<comment type="caution">
    <text evidence="8">The sequence shown here is derived from an EMBL/GenBank/DDBJ whole genome shotgun (WGS) entry which is preliminary data.</text>
</comment>
<feature type="transmembrane region" description="Helical" evidence="6">
    <location>
        <begin position="117"/>
        <end position="140"/>
    </location>
</feature>
<protein>
    <submittedName>
        <fullName evidence="8">MFS transporter</fullName>
    </submittedName>
</protein>
<sequence length="441" mass="47231">MSTATTVAAGSKSAADRAVAKSTRRLIPFLLLMYVLAFLDRANVGFAKQALQDTVGIADASFAFGASIFFIAYVLFEIPSNIAMHKVGGRIWMCRIMVTWGLVSAATMFVQGSTSFYVLRFILGACEAGFFPGVILYLTYWFPDSSRARAMGLFYFGAPLAFIFGAPISGYLLRFDGMLGLHGYQWMFMLEGLAATAVGVWSYFYLDNKPADAKWLDADEKKALTALIASEQVTKESHGPKTVLASLGDRTVLYFGTIFFLLQMGVSVVVFYLPTMIAKMLGTGPNLQVGFYVAIPWGCALLATFLVPKIAERHNKLTLFGFLSLLVASVAMYSSAGASPVVGGICLCLAVAGLWAVQPIFWTLLTNYLGGLGVVAGVAMVNTIGNIGNFVSPNVKAWADSHFASPVAGLIVLSAVVLASALLFLGTRKRQSAPLVAPAHA</sequence>
<reference evidence="8 9" key="1">
    <citation type="submission" date="2024-03" db="EMBL/GenBank/DDBJ databases">
        <title>Novel species of the genus Variovorax.</title>
        <authorList>
            <person name="Liu Q."/>
            <person name="Xin Y.-H."/>
        </authorList>
    </citation>
    <scope>NUCLEOTIDE SEQUENCE [LARGE SCALE GENOMIC DNA]</scope>
    <source>
        <strain evidence="8 9">KACC 18901</strain>
    </source>
</reference>
<dbReference type="RefSeq" id="WP_340338035.1">
    <property type="nucleotide sequence ID" value="NZ_JBBKZS010000013.1"/>
</dbReference>
<dbReference type="SUPFAM" id="SSF103473">
    <property type="entry name" value="MFS general substrate transporter"/>
    <property type="match status" value="1"/>
</dbReference>
<dbReference type="InterPro" id="IPR020846">
    <property type="entry name" value="MFS_dom"/>
</dbReference>
<keyword evidence="3 6" id="KW-0812">Transmembrane</keyword>
<feature type="transmembrane region" description="Helical" evidence="6">
    <location>
        <begin position="319"/>
        <end position="336"/>
    </location>
</feature>
<dbReference type="Pfam" id="PF07690">
    <property type="entry name" value="MFS_1"/>
    <property type="match status" value="1"/>
</dbReference>
<feature type="transmembrane region" description="Helical" evidence="6">
    <location>
        <begin position="92"/>
        <end position="111"/>
    </location>
</feature>
<proteinExistence type="predicted"/>
<evidence type="ECO:0000256" key="3">
    <source>
        <dbReference type="ARBA" id="ARBA00022692"/>
    </source>
</evidence>
<keyword evidence="2" id="KW-0813">Transport</keyword>
<feature type="transmembrane region" description="Helical" evidence="6">
    <location>
        <begin position="289"/>
        <end position="307"/>
    </location>
</feature>
<keyword evidence="9" id="KW-1185">Reference proteome</keyword>
<evidence type="ECO:0000256" key="1">
    <source>
        <dbReference type="ARBA" id="ARBA00004141"/>
    </source>
</evidence>
<keyword evidence="5 6" id="KW-0472">Membrane</keyword>
<dbReference type="PANTHER" id="PTHR43791:SF30">
    <property type="entry name" value="INNER MEMBRANE TRANSPORT PROTEIN RHMT"/>
    <property type="match status" value="1"/>
</dbReference>
<feature type="domain" description="Major facilitator superfamily (MFS) profile" evidence="7">
    <location>
        <begin position="26"/>
        <end position="432"/>
    </location>
</feature>